<dbReference type="PANTHER" id="PTHR11010">
    <property type="entry name" value="PROTEASE S28 PRO-X CARBOXYPEPTIDASE-RELATED"/>
    <property type="match status" value="1"/>
</dbReference>
<dbReference type="Gene3D" id="1.20.120.980">
    <property type="entry name" value="Serine carboxypeptidase S28, SKS domain"/>
    <property type="match status" value="1"/>
</dbReference>
<evidence type="ECO:0000256" key="3">
    <source>
        <dbReference type="ARBA" id="ARBA00022729"/>
    </source>
</evidence>
<reference evidence="6 7" key="1">
    <citation type="journal article" date="2015" name="Nat. Commun.">
        <title>Lucilia cuprina genome unlocks parasitic fly biology to underpin future interventions.</title>
        <authorList>
            <person name="Anstead C.A."/>
            <person name="Korhonen P.K."/>
            <person name="Young N.D."/>
            <person name="Hall R.S."/>
            <person name="Jex A.R."/>
            <person name="Murali S.C."/>
            <person name="Hughes D.S."/>
            <person name="Lee S.F."/>
            <person name="Perry T."/>
            <person name="Stroehlein A.J."/>
            <person name="Ansell B.R."/>
            <person name="Breugelmans B."/>
            <person name="Hofmann A."/>
            <person name="Qu J."/>
            <person name="Dugan S."/>
            <person name="Lee S.L."/>
            <person name="Chao H."/>
            <person name="Dinh H."/>
            <person name="Han Y."/>
            <person name="Doddapaneni H.V."/>
            <person name="Worley K.C."/>
            <person name="Muzny D.M."/>
            <person name="Ioannidis P."/>
            <person name="Waterhouse R.M."/>
            <person name="Zdobnov E.M."/>
            <person name="James P.J."/>
            <person name="Bagnall N.H."/>
            <person name="Kotze A.C."/>
            <person name="Gibbs R.A."/>
            <person name="Richards S."/>
            <person name="Batterham P."/>
            <person name="Gasser R.B."/>
        </authorList>
    </citation>
    <scope>NUCLEOTIDE SEQUENCE [LARGE SCALE GENOMIC DNA]</scope>
    <source>
        <strain evidence="6 7">LS</strain>
        <tissue evidence="6">Full body</tissue>
    </source>
</reference>
<proteinExistence type="inferred from homology"/>
<sequence>MLHQQPPVNVVNISKDCGEIKELWLQQPVDHFDVNNTETWLMRYFVNDNFYQVGAPIFVFVGGEWEILPHMLQSGHFYDMAKQQEALMFYTEHRYYGQSWPKSDSSTDNLQFLNVLQSLEDLKSFLIYQKSSTKALSNAKVVLVGGSYSGSMVAWFMKLYPEMAVAAWASSAPLKAKMDFNEYMTLTLTSLQQKGGVKCAQKLDEAFKGLVKSMNTNKAYSLLRKLNICQTFDATNHLDRQAFFNGLGNYFAGLVQSYSSFIPQFCLTFTKLDFKPTEALIKYFAQVFANKEELKNREEFEEWCLDFSYQGLKSIFTDVNELTTGTRPWFYQTCQEFGWFSTTATINATTNEVFTVRPYTPTFGGQVPLSYFQQLYQDVFMENIGHGTLYSSLTLQQLQARALAINKLFGGFSNVSKRVVFTHGLLDPWRAAGLQNGQNVLLIKDYSHVEDMGSINLKDTVDMNVAKLKVSSFINRNLRHN</sequence>
<dbReference type="Gene3D" id="3.40.50.1820">
    <property type="entry name" value="alpha/beta hydrolase"/>
    <property type="match status" value="1"/>
</dbReference>
<keyword evidence="7" id="KW-1185">Reference proteome</keyword>
<dbReference type="InterPro" id="IPR008758">
    <property type="entry name" value="Peptidase_S28"/>
</dbReference>
<accession>A0A0L0CIK1</accession>
<comment type="caution">
    <text evidence="6">The sequence shown here is derived from an EMBL/GenBank/DDBJ whole genome shotgun (WGS) entry which is preliminary data.</text>
</comment>
<evidence type="ECO:0000256" key="4">
    <source>
        <dbReference type="ARBA" id="ARBA00022801"/>
    </source>
</evidence>
<dbReference type="GO" id="GO:0070008">
    <property type="term" value="F:serine-type exopeptidase activity"/>
    <property type="evidence" value="ECO:0007669"/>
    <property type="project" value="InterPro"/>
</dbReference>
<evidence type="ECO:0000313" key="6">
    <source>
        <dbReference type="EMBL" id="KNC32071.1"/>
    </source>
</evidence>
<dbReference type="SUPFAM" id="SSF53474">
    <property type="entry name" value="alpha/beta-Hydrolases"/>
    <property type="match status" value="1"/>
</dbReference>
<evidence type="ECO:0008006" key="8">
    <source>
        <dbReference type="Google" id="ProtNLM"/>
    </source>
</evidence>
<dbReference type="GO" id="GO:0006508">
    <property type="term" value="P:proteolysis"/>
    <property type="evidence" value="ECO:0007669"/>
    <property type="project" value="UniProtKB-KW"/>
</dbReference>
<dbReference type="Proteomes" id="UP000037069">
    <property type="component" value="Unassembled WGS sequence"/>
</dbReference>
<name>A0A0L0CIK1_LUCCU</name>
<dbReference type="InterPro" id="IPR042269">
    <property type="entry name" value="Ser_carbopepase_S28_SKS"/>
</dbReference>
<keyword evidence="2" id="KW-0645">Protease</keyword>
<dbReference type="EMBL" id="JRES01000342">
    <property type="protein sequence ID" value="KNC32071.1"/>
    <property type="molecule type" value="Genomic_DNA"/>
</dbReference>
<keyword evidence="3" id="KW-0732">Signal</keyword>
<keyword evidence="4" id="KW-0378">Hydrolase</keyword>
<dbReference type="OrthoDB" id="1735038at2759"/>
<dbReference type="InterPro" id="IPR029058">
    <property type="entry name" value="AB_hydrolase_fold"/>
</dbReference>
<keyword evidence="5" id="KW-0325">Glycoprotein</keyword>
<evidence type="ECO:0000256" key="2">
    <source>
        <dbReference type="ARBA" id="ARBA00022670"/>
    </source>
</evidence>
<comment type="similarity">
    <text evidence="1">Belongs to the peptidase S28 family.</text>
</comment>
<evidence type="ECO:0000313" key="7">
    <source>
        <dbReference type="Proteomes" id="UP000037069"/>
    </source>
</evidence>
<dbReference type="OMA" id="MRYFRNA"/>
<dbReference type="Pfam" id="PF05577">
    <property type="entry name" value="Peptidase_S28"/>
    <property type="match status" value="1"/>
</dbReference>
<dbReference type="GO" id="GO:0008239">
    <property type="term" value="F:dipeptidyl-peptidase activity"/>
    <property type="evidence" value="ECO:0007669"/>
    <property type="project" value="TreeGrafter"/>
</dbReference>
<evidence type="ECO:0000256" key="5">
    <source>
        <dbReference type="ARBA" id="ARBA00023180"/>
    </source>
</evidence>
<evidence type="ECO:0000256" key="1">
    <source>
        <dbReference type="ARBA" id="ARBA00011079"/>
    </source>
</evidence>
<gene>
    <name evidence="6" type="ORF">FF38_02260</name>
</gene>
<organism evidence="6 7">
    <name type="scientific">Lucilia cuprina</name>
    <name type="common">Green bottle fly</name>
    <name type="synonym">Australian sheep blowfly</name>
    <dbReference type="NCBI Taxonomy" id="7375"/>
    <lineage>
        <taxon>Eukaryota</taxon>
        <taxon>Metazoa</taxon>
        <taxon>Ecdysozoa</taxon>
        <taxon>Arthropoda</taxon>
        <taxon>Hexapoda</taxon>
        <taxon>Insecta</taxon>
        <taxon>Pterygota</taxon>
        <taxon>Neoptera</taxon>
        <taxon>Endopterygota</taxon>
        <taxon>Diptera</taxon>
        <taxon>Brachycera</taxon>
        <taxon>Muscomorpha</taxon>
        <taxon>Oestroidea</taxon>
        <taxon>Calliphoridae</taxon>
        <taxon>Luciliinae</taxon>
        <taxon>Lucilia</taxon>
    </lineage>
</organism>
<protein>
    <recommendedName>
        <fullName evidence="8">Serine protease K12H4.7</fullName>
    </recommendedName>
</protein>
<dbReference type="AlphaFoldDB" id="A0A0L0CIK1"/>
<dbReference type="PANTHER" id="PTHR11010:SF5">
    <property type="entry name" value="RE36938P-RELATED"/>
    <property type="match status" value="1"/>
</dbReference>